<dbReference type="AlphaFoldDB" id="N6YU11"/>
<name>N6YU11_9RHOO</name>
<feature type="region of interest" description="Disordered" evidence="1">
    <location>
        <begin position="15"/>
        <end position="34"/>
    </location>
</feature>
<evidence type="ECO:0000313" key="3">
    <source>
        <dbReference type="Proteomes" id="UP000013047"/>
    </source>
</evidence>
<reference evidence="2 3" key="1">
    <citation type="submission" date="2012-09" db="EMBL/GenBank/DDBJ databases">
        <title>Draft Genome Sequences of 6 Strains from Genus Thauera.</title>
        <authorList>
            <person name="Liu B."/>
            <person name="Shapleigh J.P."/>
            <person name="Frostegard A.H."/>
        </authorList>
    </citation>
    <scope>NUCLEOTIDE SEQUENCE [LARGE SCALE GENOMIC DNA]</scope>
    <source>
        <strain evidence="2 3">B4P</strain>
    </source>
</reference>
<evidence type="ECO:0000313" key="2">
    <source>
        <dbReference type="EMBL" id="ENO97776.1"/>
    </source>
</evidence>
<dbReference type="Proteomes" id="UP000013047">
    <property type="component" value="Unassembled WGS sequence"/>
</dbReference>
<gene>
    <name evidence="2" type="ORF">C667_07086</name>
</gene>
<accession>N6YU11</accession>
<protein>
    <submittedName>
        <fullName evidence="2">Uncharacterized protein</fullName>
    </submittedName>
</protein>
<dbReference type="EMBL" id="AMXF01000032">
    <property type="protein sequence ID" value="ENO97776.1"/>
    <property type="molecule type" value="Genomic_DNA"/>
</dbReference>
<organism evidence="2 3">
    <name type="scientific">Thauera phenylacetica B4P</name>
    <dbReference type="NCBI Taxonomy" id="1234382"/>
    <lineage>
        <taxon>Bacteria</taxon>
        <taxon>Pseudomonadati</taxon>
        <taxon>Pseudomonadota</taxon>
        <taxon>Betaproteobacteria</taxon>
        <taxon>Rhodocyclales</taxon>
        <taxon>Zoogloeaceae</taxon>
        <taxon>Thauera</taxon>
    </lineage>
</organism>
<comment type="caution">
    <text evidence="2">The sequence shown here is derived from an EMBL/GenBank/DDBJ whole genome shotgun (WGS) entry which is preliminary data.</text>
</comment>
<evidence type="ECO:0000256" key="1">
    <source>
        <dbReference type="SAM" id="MobiDB-lite"/>
    </source>
</evidence>
<keyword evidence="3" id="KW-1185">Reference proteome</keyword>
<proteinExistence type="predicted"/>
<sequence length="82" mass="8805">MKLDAGNVGLPVTQAGASAAGRNPVRLSQSGQSSLQRTAADHLREQCVQRVGADSVGVLGDERFNAFIEICRQFFWHGVLAH</sequence>